<sequence>MAFNFPACTYIVAMITDAFLLFFTVFHVITFDELKNDNKNPIDQCNSLNPLVIPEYILHFLSNLLFFFGSQWLSFAINVPLMAYHILKYQNRPLMSGFGLYDPTTIMHADKLNKYKREGWIKLGFYLFSFFYHLYGMIQSLIPS</sequence>
<protein>
    <submittedName>
        <fullName evidence="7">Cornichon</fullName>
    </submittedName>
</protein>
<comment type="similarity">
    <text evidence="2">Belongs to the cornichon family.</text>
</comment>
<dbReference type="SMART" id="SM01398">
    <property type="entry name" value="Cornichon"/>
    <property type="match status" value="1"/>
</dbReference>
<evidence type="ECO:0000256" key="3">
    <source>
        <dbReference type="ARBA" id="ARBA00022692"/>
    </source>
</evidence>
<keyword evidence="4 6" id="KW-1133">Transmembrane helix</keyword>
<keyword evidence="5 6" id="KW-0472">Membrane</keyword>
<keyword evidence="3 6" id="KW-0812">Transmembrane</keyword>
<evidence type="ECO:0000256" key="1">
    <source>
        <dbReference type="ARBA" id="ARBA00004141"/>
    </source>
</evidence>
<evidence type="ECO:0000256" key="6">
    <source>
        <dbReference type="SAM" id="Phobius"/>
    </source>
</evidence>
<accession>A0A5E4M3N4</accession>
<evidence type="ECO:0000256" key="4">
    <source>
        <dbReference type="ARBA" id="ARBA00022989"/>
    </source>
</evidence>
<feature type="transmembrane region" description="Helical" evidence="6">
    <location>
        <begin position="64"/>
        <end position="87"/>
    </location>
</feature>
<comment type="subcellular location">
    <subcellularLocation>
        <location evidence="1">Membrane</location>
        <topology evidence="1">Multi-pass membrane protein</topology>
    </subcellularLocation>
</comment>
<reference evidence="7 8" key="1">
    <citation type="submission" date="2019-08" db="EMBL/GenBank/DDBJ databases">
        <authorList>
            <person name="Alioto T."/>
            <person name="Alioto T."/>
            <person name="Gomez Garrido J."/>
        </authorList>
    </citation>
    <scope>NUCLEOTIDE SEQUENCE [LARGE SCALE GENOMIC DNA]</scope>
</reference>
<dbReference type="EMBL" id="CABPRJ010000021">
    <property type="protein sequence ID" value="VVC25854.1"/>
    <property type="molecule type" value="Genomic_DNA"/>
</dbReference>
<proteinExistence type="inferred from homology"/>
<organism evidence="7 8">
    <name type="scientific">Cinara cedri</name>
    <dbReference type="NCBI Taxonomy" id="506608"/>
    <lineage>
        <taxon>Eukaryota</taxon>
        <taxon>Metazoa</taxon>
        <taxon>Ecdysozoa</taxon>
        <taxon>Arthropoda</taxon>
        <taxon>Hexapoda</taxon>
        <taxon>Insecta</taxon>
        <taxon>Pterygota</taxon>
        <taxon>Neoptera</taxon>
        <taxon>Paraneoptera</taxon>
        <taxon>Hemiptera</taxon>
        <taxon>Sternorrhyncha</taxon>
        <taxon>Aphidomorpha</taxon>
        <taxon>Aphidoidea</taxon>
        <taxon>Aphididae</taxon>
        <taxon>Lachninae</taxon>
        <taxon>Cinara</taxon>
    </lineage>
</organism>
<feature type="transmembrane region" description="Helical" evidence="6">
    <location>
        <begin position="7"/>
        <end position="29"/>
    </location>
</feature>
<keyword evidence="8" id="KW-1185">Reference proteome</keyword>
<dbReference type="PANTHER" id="PTHR12290">
    <property type="entry name" value="CORNICHON-RELATED"/>
    <property type="match status" value="1"/>
</dbReference>
<evidence type="ECO:0000256" key="2">
    <source>
        <dbReference type="ARBA" id="ARBA00010095"/>
    </source>
</evidence>
<evidence type="ECO:0000256" key="5">
    <source>
        <dbReference type="ARBA" id="ARBA00023136"/>
    </source>
</evidence>
<dbReference type="Proteomes" id="UP000325440">
    <property type="component" value="Unassembled WGS sequence"/>
</dbReference>
<dbReference type="GO" id="GO:0016192">
    <property type="term" value="P:vesicle-mediated transport"/>
    <property type="evidence" value="ECO:0007669"/>
    <property type="project" value="InterPro"/>
</dbReference>
<dbReference type="GO" id="GO:0016020">
    <property type="term" value="C:membrane"/>
    <property type="evidence" value="ECO:0007669"/>
    <property type="project" value="UniProtKB-SubCell"/>
</dbReference>
<evidence type="ECO:0000313" key="7">
    <source>
        <dbReference type="EMBL" id="VVC25854.1"/>
    </source>
</evidence>
<dbReference type="OrthoDB" id="434393at2759"/>
<feature type="transmembrane region" description="Helical" evidence="6">
    <location>
        <begin position="123"/>
        <end position="142"/>
    </location>
</feature>
<dbReference type="AlphaFoldDB" id="A0A5E4M3N4"/>
<evidence type="ECO:0000313" key="8">
    <source>
        <dbReference type="Proteomes" id="UP000325440"/>
    </source>
</evidence>
<gene>
    <name evidence="7" type="ORF">CINCED_3A016388</name>
</gene>
<dbReference type="InterPro" id="IPR003377">
    <property type="entry name" value="Cornichon"/>
</dbReference>
<name>A0A5E4M3N4_9HEMI</name>
<dbReference type="Pfam" id="PF03311">
    <property type="entry name" value="Cornichon"/>
    <property type="match status" value="1"/>
</dbReference>